<organism evidence="2 3">
    <name type="scientific">Platanthera zijinensis</name>
    <dbReference type="NCBI Taxonomy" id="2320716"/>
    <lineage>
        <taxon>Eukaryota</taxon>
        <taxon>Viridiplantae</taxon>
        <taxon>Streptophyta</taxon>
        <taxon>Embryophyta</taxon>
        <taxon>Tracheophyta</taxon>
        <taxon>Spermatophyta</taxon>
        <taxon>Magnoliopsida</taxon>
        <taxon>Liliopsida</taxon>
        <taxon>Asparagales</taxon>
        <taxon>Orchidaceae</taxon>
        <taxon>Orchidoideae</taxon>
        <taxon>Orchideae</taxon>
        <taxon>Orchidinae</taxon>
        <taxon>Platanthera</taxon>
    </lineage>
</organism>
<dbReference type="GO" id="GO:0030014">
    <property type="term" value="C:CCR4-NOT complex"/>
    <property type="evidence" value="ECO:0007669"/>
    <property type="project" value="InterPro"/>
</dbReference>
<dbReference type="PANTHER" id="PTHR12603:SF36">
    <property type="entry name" value="RNA BINDING (RRM_RBD_RNP MOTIFS) FAMILY PROTEIN"/>
    <property type="match status" value="1"/>
</dbReference>
<dbReference type="AlphaFoldDB" id="A0AAP0BG73"/>
<dbReference type="InterPro" id="IPR012677">
    <property type="entry name" value="Nucleotide-bd_a/b_plait_sf"/>
</dbReference>
<name>A0AAP0BG73_9ASPA</name>
<evidence type="ECO:0008006" key="4">
    <source>
        <dbReference type="Google" id="ProtNLM"/>
    </source>
</evidence>
<evidence type="ECO:0000313" key="2">
    <source>
        <dbReference type="EMBL" id="KAK8938610.1"/>
    </source>
</evidence>
<accession>A0AAP0BG73</accession>
<evidence type="ECO:0000256" key="1">
    <source>
        <dbReference type="SAM" id="MobiDB-lite"/>
    </source>
</evidence>
<comment type="caution">
    <text evidence="2">The sequence shown here is derived from an EMBL/GenBank/DDBJ whole genome shotgun (WGS) entry which is preliminary data.</text>
</comment>
<keyword evidence="3" id="KW-1185">Reference proteome</keyword>
<feature type="region of interest" description="Disordered" evidence="1">
    <location>
        <begin position="1"/>
        <end position="30"/>
    </location>
</feature>
<gene>
    <name evidence="2" type="ORF">KSP39_PZI010961</name>
</gene>
<dbReference type="PANTHER" id="PTHR12603">
    <property type="entry name" value="CCR4-NOT TRANSCRIPTION COMPLEX RELATED"/>
    <property type="match status" value="1"/>
</dbReference>
<evidence type="ECO:0000313" key="3">
    <source>
        <dbReference type="Proteomes" id="UP001418222"/>
    </source>
</evidence>
<dbReference type="EMBL" id="JBBWWQ010000009">
    <property type="protein sequence ID" value="KAK8938610.1"/>
    <property type="molecule type" value="Genomic_DNA"/>
</dbReference>
<reference evidence="2 3" key="1">
    <citation type="journal article" date="2022" name="Nat. Plants">
        <title>Genomes of leafy and leafless Platanthera orchids illuminate the evolution of mycoheterotrophy.</title>
        <authorList>
            <person name="Li M.H."/>
            <person name="Liu K.W."/>
            <person name="Li Z."/>
            <person name="Lu H.C."/>
            <person name="Ye Q.L."/>
            <person name="Zhang D."/>
            <person name="Wang J.Y."/>
            <person name="Li Y.F."/>
            <person name="Zhong Z.M."/>
            <person name="Liu X."/>
            <person name="Yu X."/>
            <person name="Liu D.K."/>
            <person name="Tu X.D."/>
            <person name="Liu B."/>
            <person name="Hao Y."/>
            <person name="Liao X.Y."/>
            <person name="Jiang Y.T."/>
            <person name="Sun W.H."/>
            <person name="Chen J."/>
            <person name="Chen Y.Q."/>
            <person name="Ai Y."/>
            <person name="Zhai J.W."/>
            <person name="Wu S.S."/>
            <person name="Zhou Z."/>
            <person name="Hsiao Y.Y."/>
            <person name="Wu W.L."/>
            <person name="Chen Y.Y."/>
            <person name="Lin Y.F."/>
            <person name="Hsu J.L."/>
            <person name="Li C.Y."/>
            <person name="Wang Z.W."/>
            <person name="Zhao X."/>
            <person name="Zhong W.Y."/>
            <person name="Ma X.K."/>
            <person name="Ma L."/>
            <person name="Huang J."/>
            <person name="Chen G.Z."/>
            <person name="Huang M.Z."/>
            <person name="Huang L."/>
            <person name="Peng D.H."/>
            <person name="Luo Y.B."/>
            <person name="Zou S.Q."/>
            <person name="Chen S.P."/>
            <person name="Lan S."/>
            <person name="Tsai W.C."/>
            <person name="Van de Peer Y."/>
            <person name="Liu Z.J."/>
        </authorList>
    </citation>
    <scope>NUCLEOTIDE SEQUENCE [LARGE SCALE GENOMIC DNA]</scope>
    <source>
        <strain evidence="2">Lor287</strain>
    </source>
</reference>
<dbReference type="InterPro" id="IPR035979">
    <property type="entry name" value="RBD_domain_sf"/>
</dbReference>
<protein>
    <recommendedName>
        <fullName evidence="4">RRM domain-containing protein</fullName>
    </recommendedName>
</protein>
<dbReference type="InterPro" id="IPR039780">
    <property type="entry name" value="Mot2"/>
</dbReference>
<dbReference type="GO" id="GO:0004842">
    <property type="term" value="F:ubiquitin-protein transferase activity"/>
    <property type="evidence" value="ECO:0007669"/>
    <property type="project" value="InterPro"/>
</dbReference>
<dbReference type="SUPFAM" id="SSF54928">
    <property type="entry name" value="RNA-binding domain, RBD"/>
    <property type="match status" value="1"/>
</dbReference>
<dbReference type="Proteomes" id="UP001418222">
    <property type="component" value="Unassembled WGS sequence"/>
</dbReference>
<proteinExistence type="predicted"/>
<dbReference type="Gene3D" id="3.30.70.330">
    <property type="match status" value="1"/>
</dbReference>
<dbReference type="GO" id="GO:0003676">
    <property type="term" value="F:nucleic acid binding"/>
    <property type="evidence" value="ECO:0007669"/>
    <property type="project" value="InterPro"/>
</dbReference>
<sequence>MTGSWLGCTGRDPDESRLVLTPSGAPGGTPRWQAGVMPVLHHKALPIKFFMFLQHNSSNSKLLESSQPKPKYVCSNYYLNYCSVFPTTTRLHSSAMGPLCLYVTFSKEEEAFRCIQVVNGYLLNGRPLKASFGTTRYCHSLLKNLGRNLKRLWVAVGRMEAGRGLDEGWTGEGGGGGGGDCWEGIVEILMAGRGARQTEGFTELSGSETGDLDET</sequence>
<dbReference type="GO" id="GO:0016567">
    <property type="term" value="P:protein ubiquitination"/>
    <property type="evidence" value="ECO:0007669"/>
    <property type="project" value="TreeGrafter"/>
</dbReference>